<name>A0A5D0NTU7_9ACTN</name>
<evidence type="ECO:0000313" key="3">
    <source>
        <dbReference type="Proteomes" id="UP000323380"/>
    </source>
</evidence>
<sequence>MKQPDRRGRYERPVRLVPVGVALAGTFAVAVAVAAGTLWLGLDLLDVHGIKRERQIDSTVLFDLVKLSFAVVAGLGGLVALVVAYRKQRTEENAALREDTKLHSDRFTAAVAQLGDASPAVQLGGVHALAGLADDAPTRQLRQTCIDVLCAYLRLPYNPDPGADPAEGQDLAEHDRARAAYRALREVRHTVIRTIGNHLRDDATVSWQGHDLDFTDVVFDGGDFSHAVFNANQVSFRDARFEGGTVGFSNARFVGGTVDFSNARFVGGRVDFSNARFGGGIVAFSRARFESGRVDFSRARFESGTVGFSFARFVGGRVDFSNARFKGGIVDFFRAGFEGGRVDFSNTRFESGTVDFHGARFEDGTVDFRDARFEDGTVDFRVAHGRRPKGLPDGLGAHLS</sequence>
<keyword evidence="3" id="KW-1185">Reference proteome</keyword>
<dbReference type="AlphaFoldDB" id="A0A5D0NTU7"/>
<proteinExistence type="predicted"/>
<dbReference type="Gene3D" id="2.160.20.80">
    <property type="entry name" value="E3 ubiquitin-protein ligase SopA"/>
    <property type="match status" value="1"/>
</dbReference>
<reference evidence="2 3" key="1">
    <citation type="submission" date="2019-08" db="EMBL/GenBank/DDBJ databases">
        <title>Actinomadura sp. nov. CYP1-5 isolated from mountain soil.</title>
        <authorList>
            <person name="Songsumanus A."/>
            <person name="Kuncharoen N."/>
            <person name="Kudo T."/>
            <person name="Yuki M."/>
            <person name="Igarashi Y."/>
            <person name="Tanasupawat S."/>
        </authorList>
    </citation>
    <scope>NUCLEOTIDE SEQUENCE [LARGE SCALE GENOMIC DNA]</scope>
    <source>
        <strain evidence="2 3">JCM 14158</strain>
    </source>
</reference>
<dbReference type="Pfam" id="PF13576">
    <property type="entry name" value="Pentapeptide_3"/>
    <property type="match status" value="2"/>
</dbReference>
<dbReference type="STRING" id="1220554.GCA_001552135_03798"/>
<protein>
    <submittedName>
        <fullName evidence="2">Pentapeptide repeat-containing protein</fullName>
    </submittedName>
</protein>
<gene>
    <name evidence="2" type="ORF">FXF69_00565</name>
</gene>
<keyword evidence="1" id="KW-0812">Transmembrane</keyword>
<comment type="caution">
    <text evidence="2">The sequence shown here is derived from an EMBL/GenBank/DDBJ whole genome shotgun (WGS) entry which is preliminary data.</text>
</comment>
<evidence type="ECO:0000313" key="2">
    <source>
        <dbReference type="EMBL" id="TYB47787.1"/>
    </source>
</evidence>
<organism evidence="2 3">
    <name type="scientific">Actinomadura chibensis</name>
    <dbReference type="NCBI Taxonomy" id="392828"/>
    <lineage>
        <taxon>Bacteria</taxon>
        <taxon>Bacillati</taxon>
        <taxon>Actinomycetota</taxon>
        <taxon>Actinomycetes</taxon>
        <taxon>Streptosporangiales</taxon>
        <taxon>Thermomonosporaceae</taxon>
        <taxon>Actinomadura</taxon>
    </lineage>
</organism>
<dbReference type="EMBL" id="VSFG01000001">
    <property type="protein sequence ID" value="TYB47787.1"/>
    <property type="molecule type" value="Genomic_DNA"/>
</dbReference>
<evidence type="ECO:0000256" key="1">
    <source>
        <dbReference type="SAM" id="Phobius"/>
    </source>
</evidence>
<keyword evidence="1" id="KW-0472">Membrane</keyword>
<feature type="transmembrane region" description="Helical" evidence="1">
    <location>
        <begin position="21"/>
        <end position="42"/>
    </location>
</feature>
<feature type="transmembrane region" description="Helical" evidence="1">
    <location>
        <begin position="67"/>
        <end position="85"/>
    </location>
</feature>
<dbReference type="InterPro" id="IPR001646">
    <property type="entry name" value="5peptide_repeat"/>
</dbReference>
<keyword evidence="1" id="KW-1133">Transmembrane helix</keyword>
<accession>A0A5D0NTU7</accession>
<dbReference type="Proteomes" id="UP000323380">
    <property type="component" value="Unassembled WGS sequence"/>
</dbReference>
<dbReference type="RefSeq" id="WP_067892919.1">
    <property type="nucleotide sequence ID" value="NZ_VSFG01000001.1"/>
</dbReference>